<keyword evidence="4" id="KW-0805">Transcription regulation</keyword>
<dbReference type="SMART" id="SM00448">
    <property type="entry name" value="REC"/>
    <property type="match status" value="1"/>
</dbReference>
<evidence type="ECO:0000313" key="11">
    <source>
        <dbReference type="EMBL" id="GLH73489.1"/>
    </source>
</evidence>
<feature type="modified residue" description="4-aspartylphosphate" evidence="8">
    <location>
        <position position="53"/>
    </location>
</feature>
<proteinExistence type="predicted"/>
<evidence type="ECO:0000256" key="2">
    <source>
        <dbReference type="ARBA" id="ARBA00022797"/>
    </source>
</evidence>
<dbReference type="SUPFAM" id="SSF52540">
    <property type="entry name" value="P-loop containing nucleoside triphosphate hydrolases"/>
    <property type="match status" value="1"/>
</dbReference>
<dbReference type="SMART" id="SM00382">
    <property type="entry name" value="AAA"/>
    <property type="match status" value="1"/>
</dbReference>
<name>A0ABQ5QFX2_9BACT</name>
<dbReference type="Gene3D" id="1.10.10.60">
    <property type="entry name" value="Homeodomain-like"/>
    <property type="match status" value="1"/>
</dbReference>
<dbReference type="InterPro" id="IPR003593">
    <property type="entry name" value="AAA+_ATPase"/>
</dbReference>
<evidence type="ECO:0000256" key="1">
    <source>
        <dbReference type="ARBA" id="ARBA00022741"/>
    </source>
</evidence>
<evidence type="ECO:0000256" key="7">
    <source>
        <dbReference type="ARBA" id="ARBA00029500"/>
    </source>
</evidence>
<evidence type="ECO:0000256" key="5">
    <source>
        <dbReference type="ARBA" id="ARBA00023125"/>
    </source>
</evidence>
<keyword evidence="5" id="KW-0238">DNA-binding</keyword>
<keyword evidence="8" id="KW-0597">Phosphoprotein</keyword>
<evidence type="ECO:0000256" key="3">
    <source>
        <dbReference type="ARBA" id="ARBA00022840"/>
    </source>
</evidence>
<evidence type="ECO:0000256" key="6">
    <source>
        <dbReference type="ARBA" id="ARBA00023163"/>
    </source>
</evidence>
<dbReference type="InterPro" id="IPR027417">
    <property type="entry name" value="P-loop_NTPase"/>
</dbReference>
<dbReference type="PANTHER" id="PTHR32071">
    <property type="entry name" value="TRANSCRIPTIONAL REGULATORY PROTEIN"/>
    <property type="match status" value="1"/>
</dbReference>
<keyword evidence="3" id="KW-0067">ATP-binding</keyword>
<dbReference type="PROSITE" id="PS50045">
    <property type="entry name" value="SIGMA54_INTERACT_4"/>
    <property type="match status" value="1"/>
</dbReference>
<evidence type="ECO:0000259" key="9">
    <source>
        <dbReference type="PROSITE" id="PS50045"/>
    </source>
</evidence>
<organism evidence="11 12">
    <name type="scientific">Geothrix limicola</name>
    <dbReference type="NCBI Taxonomy" id="2927978"/>
    <lineage>
        <taxon>Bacteria</taxon>
        <taxon>Pseudomonadati</taxon>
        <taxon>Acidobacteriota</taxon>
        <taxon>Holophagae</taxon>
        <taxon>Holophagales</taxon>
        <taxon>Holophagaceae</taxon>
        <taxon>Geothrix</taxon>
    </lineage>
</organism>
<dbReference type="PROSITE" id="PS50110">
    <property type="entry name" value="RESPONSE_REGULATORY"/>
    <property type="match status" value="1"/>
</dbReference>
<protein>
    <recommendedName>
        <fullName evidence="7">HTH-type transcriptional regulatory protein TyrR</fullName>
    </recommendedName>
</protein>
<dbReference type="Gene3D" id="3.40.50.300">
    <property type="entry name" value="P-loop containing nucleotide triphosphate hydrolases"/>
    <property type="match status" value="1"/>
</dbReference>
<dbReference type="InterPro" id="IPR001789">
    <property type="entry name" value="Sig_transdc_resp-reg_receiver"/>
</dbReference>
<gene>
    <name evidence="11" type="ORF">GETHLI_19910</name>
</gene>
<accession>A0ABQ5QFX2</accession>
<evidence type="ECO:0000313" key="12">
    <source>
        <dbReference type="Proteomes" id="UP001165069"/>
    </source>
</evidence>
<dbReference type="CDD" id="cd00009">
    <property type="entry name" value="AAA"/>
    <property type="match status" value="1"/>
</dbReference>
<feature type="domain" description="Sigma-54 factor interaction" evidence="9">
    <location>
        <begin position="150"/>
        <end position="379"/>
    </location>
</feature>
<evidence type="ECO:0000259" key="10">
    <source>
        <dbReference type="PROSITE" id="PS50110"/>
    </source>
</evidence>
<dbReference type="Pfam" id="PF25601">
    <property type="entry name" value="AAA_lid_14"/>
    <property type="match status" value="1"/>
</dbReference>
<reference evidence="11 12" key="1">
    <citation type="journal article" date="2023" name="Antonie Van Leeuwenhoek">
        <title>Mesoterricola silvestris gen. nov., sp. nov., Mesoterricola sediminis sp. nov., Geothrix oryzae sp. nov., Geothrix edaphica sp. nov., Geothrix rubra sp. nov., and Geothrix limicola sp. nov., six novel members of Acidobacteriota isolated from soils.</title>
        <authorList>
            <person name="Itoh H."/>
            <person name="Sugisawa Y."/>
            <person name="Mise K."/>
            <person name="Xu Z."/>
            <person name="Kuniyasu M."/>
            <person name="Ushijima N."/>
            <person name="Kawano K."/>
            <person name="Kobayashi E."/>
            <person name="Shiratori Y."/>
            <person name="Masuda Y."/>
            <person name="Senoo K."/>
        </authorList>
    </citation>
    <scope>NUCLEOTIDE SEQUENCE [LARGE SCALE GENOMIC DNA]</scope>
    <source>
        <strain evidence="11 12">Red804</strain>
    </source>
</reference>
<dbReference type="Pfam" id="PF18024">
    <property type="entry name" value="HTH_50"/>
    <property type="match status" value="1"/>
</dbReference>
<dbReference type="RefSeq" id="WP_285574650.1">
    <property type="nucleotide sequence ID" value="NZ_BSDE01000003.1"/>
</dbReference>
<dbReference type="PROSITE" id="PS00676">
    <property type="entry name" value="SIGMA54_INTERACT_2"/>
    <property type="match status" value="1"/>
</dbReference>
<feature type="domain" description="Response regulatory" evidence="10">
    <location>
        <begin position="4"/>
        <end position="123"/>
    </location>
</feature>
<evidence type="ECO:0000256" key="4">
    <source>
        <dbReference type="ARBA" id="ARBA00023015"/>
    </source>
</evidence>
<dbReference type="InterPro" id="IPR030828">
    <property type="entry name" value="HTH_TyrR"/>
</dbReference>
<dbReference type="SUPFAM" id="SSF46689">
    <property type="entry name" value="Homeodomain-like"/>
    <property type="match status" value="1"/>
</dbReference>
<evidence type="ECO:0000256" key="8">
    <source>
        <dbReference type="PROSITE-ProRule" id="PRU00169"/>
    </source>
</evidence>
<dbReference type="InterPro" id="IPR025944">
    <property type="entry name" value="Sigma_54_int_dom_CS"/>
</dbReference>
<keyword evidence="6" id="KW-0804">Transcription</keyword>
<dbReference type="InterPro" id="IPR011006">
    <property type="entry name" value="CheY-like_superfamily"/>
</dbReference>
<dbReference type="Pfam" id="PF00158">
    <property type="entry name" value="Sigma54_activat"/>
    <property type="match status" value="1"/>
</dbReference>
<dbReference type="InterPro" id="IPR002078">
    <property type="entry name" value="Sigma_54_int"/>
</dbReference>
<sequence>MPFRILIADDQPDVRESLRLLLKAEGFKVDLAATPVAALAALEAAAPDLVLMDMNYSKDTTSGREGLELLERIRAVDAALPVVVMTAWGSVELAVEAMKRGAKDFVLKPWENARLLATLSTQLELASALNRSKRLEAENALLRGEGASPLVARSKAMQQVVQLLERLGPSDAGVLITGENGTGKSLVAKCLHAASRRAAQPLLTLNAGGLSEGVLESELFGHVKGAFTDAREGRAGRFELADGGTLFLDEIGNAPLSLQAKLLRVLETGEFERVGSSRTQRADVRVIAATNVDLESEIAAGRFRQDLRYRLNTFEIHLLPLRERREDIAPLAALFLDRHAKRYRKAISGFEEGALRLLEQQPWPGNVRELDHAVERAVLMASGSTLAASDLLLAPNANRASLDDLSLDDMEALLIRKALARHGSASLAAEALGLSRSAIYRRMQKLGITG</sequence>
<keyword evidence="12" id="KW-1185">Reference proteome</keyword>
<dbReference type="PROSITE" id="PS00688">
    <property type="entry name" value="SIGMA54_INTERACT_3"/>
    <property type="match status" value="1"/>
</dbReference>
<keyword evidence="2" id="KW-0058">Aromatic hydrocarbons catabolism</keyword>
<dbReference type="Gene3D" id="3.40.50.2300">
    <property type="match status" value="1"/>
</dbReference>
<dbReference type="SUPFAM" id="SSF52172">
    <property type="entry name" value="CheY-like"/>
    <property type="match status" value="1"/>
</dbReference>
<dbReference type="EMBL" id="BSDE01000003">
    <property type="protein sequence ID" value="GLH73489.1"/>
    <property type="molecule type" value="Genomic_DNA"/>
</dbReference>
<comment type="caution">
    <text evidence="11">The sequence shown here is derived from an EMBL/GenBank/DDBJ whole genome shotgun (WGS) entry which is preliminary data.</text>
</comment>
<dbReference type="InterPro" id="IPR058031">
    <property type="entry name" value="AAA_lid_NorR"/>
</dbReference>
<dbReference type="InterPro" id="IPR009057">
    <property type="entry name" value="Homeodomain-like_sf"/>
</dbReference>
<dbReference type="Proteomes" id="UP001165069">
    <property type="component" value="Unassembled WGS sequence"/>
</dbReference>
<keyword evidence="1" id="KW-0547">Nucleotide-binding</keyword>
<dbReference type="PANTHER" id="PTHR32071:SF57">
    <property type="entry name" value="C4-DICARBOXYLATE TRANSPORT TRANSCRIPTIONAL REGULATORY PROTEIN DCTD"/>
    <property type="match status" value="1"/>
</dbReference>
<dbReference type="Pfam" id="PF00072">
    <property type="entry name" value="Response_reg"/>
    <property type="match status" value="1"/>
</dbReference>
<dbReference type="Gene3D" id="1.10.8.60">
    <property type="match status" value="1"/>
</dbReference>
<dbReference type="InterPro" id="IPR025943">
    <property type="entry name" value="Sigma_54_int_dom_ATP-bd_2"/>
</dbReference>